<dbReference type="EMBL" id="BLYI01000031">
    <property type="protein sequence ID" value="GFO85201.1"/>
    <property type="molecule type" value="Genomic_DNA"/>
</dbReference>
<dbReference type="NCBIfam" id="NF006988">
    <property type="entry name" value="PRK09453.1"/>
    <property type="match status" value="1"/>
</dbReference>
<evidence type="ECO:0000313" key="4">
    <source>
        <dbReference type="EMBL" id="GFO85201.1"/>
    </source>
</evidence>
<sequence length="181" mass="20830">MKLMIASDLHGSAYYCRQMFDAVKKEQPEKLLLLGDLLYHGPRNDLPEEYDPKSVISMLNQHKDKILCVRGNCDAEVDQMVLDFPIQSDSCILYLEGQMIFASHGHIDSEEHPPKLQKGDILLNGHTHIPAWKEHDDFLYLNPGSVSIPKENSPHSYMIIEDQTIYWKEMHGQIYHTLNLA</sequence>
<keyword evidence="5" id="KW-1185">Reference proteome</keyword>
<name>A0A916Q8V9_9FIRM</name>
<dbReference type="InterPro" id="IPR029052">
    <property type="entry name" value="Metallo-depent_PP-like"/>
</dbReference>
<evidence type="ECO:0000313" key="5">
    <source>
        <dbReference type="Proteomes" id="UP000613208"/>
    </source>
</evidence>
<gene>
    <name evidence="4" type="ORF">ANBU17_15480</name>
</gene>
<dbReference type="InterPro" id="IPR000979">
    <property type="entry name" value="Phosphodiesterase_MJ0936/Vps29"/>
</dbReference>
<comment type="cofactor">
    <cofactor evidence="2">
        <name>a divalent metal cation</name>
        <dbReference type="ChEBI" id="CHEBI:60240"/>
    </cofactor>
</comment>
<dbReference type="NCBIfam" id="TIGR00040">
    <property type="entry name" value="yfcE"/>
    <property type="match status" value="1"/>
</dbReference>
<dbReference type="GO" id="GO:0016787">
    <property type="term" value="F:hydrolase activity"/>
    <property type="evidence" value="ECO:0007669"/>
    <property type="project" value="UniProtKB-UniRule"/>
</dbReference>
<protein>
    <recommendedName>
        <fullName evidence="2">Phosphoesterase</fullName>
        <ecNumber evidence="2">3.1.4.-</ecNumber>
    </recommendedName>
</protein>
<evidence type="ECO:0000256" key="1">
    <source>
        <dbReference type="ARBA" id="ARBA00008950"/>
    </source>
</evidence>
<dbReference type="SUPFAM" id="SSF56300">
    <property type="entry name" value="Metallo-dependent phosphatases"/>
    <property type="match status" value="1"/>
</dbReference>
<organism evidence="4 5">
    <name type="scientific">Anaerostipes butyraticus</name>
    <dbReference type="NCBI Taxonomy" id="645466"/>
    <lineage>
        <taxon>Bacteria</taxon>
        <taxon>Bacillati</taxon>
        <taxon>Bacillota</taxon>
        <taxon>Clostridia</taxon>
        <taxon>Lachnospirales</taxon>
        <taxon>Lachnospiraceae</taxon>
        <taxon>Anaerostipes</taxon>
    </lineage>
</organism>
<dbReference type="Gene3D" id="3.60.21.10">
    <property type="match status" value="1"/>
</dbReference>
<dbReference type="AlphaFoldDB" id="A0A916Q8V9"/>
<comment type="similarity">
    <text evidence="1 2">Belongs to the metallophosphoesterase superfamily. YfcE family.</text>
</comment>
<keyword evidence="2" id="KW-0479">Metal-binding</keyword>
<dbReference type="Pfam" id="PF12850">
    <property type="entry name" value="Metallophos_2"/>
    <property type="match status" value="1"/>
</dbReference>
<dbReference type="PANTHER" id="PTHR11124">
    <property type="entry name" value="VACUOLAR SORTING PROTEIN VPS29"/>
    <property type="match status" value="1"/>
</dbReference>
<feature type="domain" description="Calcineurin-like phosphoesterase" evidence="3">
    <location>
        <begin position="1"/>
        <end position="161"/>
    </location>
</feature>
<dbReference type="Proteomes" id="UP000613208">
    <property type="component" value="Unassembled WGS sequence"/>
</dbReference>
<dbReference type="GO" id="GO:0046872">
    <property type="term" value="F:metal ion binding"/>
    <property type="evidence" value="ECO:0007669"/>
    <property type="project" value="UniProtKB-KW"/>
</dbReference>
<proteinExistence type="inferred from homology"/>
<dbReference type="InterPro" id="IPR024654">
    <property type="entry name" value="Calcineurin-like_PHP_lpxH"/>
</dbReference>
<comment type="caution">
    <text evidence="4">The sequence shown here is derived from an EMBL/GenBank/DDBJ whole genome shotgun (WGS) entry which is preliminary data.</text>
</comment>
<dbReference type="EC" id="3.1.4.-" evidence="2"/>
<evidence type="ECO:0000256" key="2">
    <source>
        <dbReference type="RuleBase" id="RU362039"/>
    </source>
</evidence>
<reference evidence="4" key="1">
    <citation type="submission" date="2020-06" db="EMBL/GenBank/DDBJ databases">
        <title>Characterization of fructooligosaccharide metabolism and fructooligosaccharide-degrading enzymes in human commensal butyrate producers.</title>
        <authorList>
            <person name="Tanno H."/>
            <person name="Fujii T."/>
            <person name="Hirano K."/>
            <person name="Maeno S."/>
            <person name="Tonozuka T."/>
            <person name="Sakamoto M."/>
            <person name="Ohkuma M."/>
            <person name="Tochio T."/>
            <person name="Endo A."/>
        </authorList>
    </citation>
    <scope>NUCLEOTIDE SEQUENCE</scope>
    <source>
        <strain evidence="4">JCM 17466</strain>
    </source>
</reference>
<dbReference type="RefSeq" id="WP_201310905.1">
    <property type="nucleotide sequence ID" value="NZ_BLYI01000031.1"/>
</dbReference>
<evidence type="ECO:0000259" key="3">
    <source>
        <dbReference type="Pfam" id="PF12850"/>
    </source>
</evidence>
<accession>A0A916Q8V9</accession>